<comment type="subcellular location">
    <subcellularLocation>
        <location evidence="1">Membrane</location>
        <topology evidence="1">Single-pass membrane protein</topology>
    </subcellularLocation>
</comment>
<dbReference type="Pfam" id="PF04357">
    <property type="entry name" value="TamB"/>
    <property type="match status" value="1"/>
</dbReference>
<evidence type="ECO:0000256" key="5">
    <source>
        <dbReference type="SAM" id="Phobius"/>
    </source>
</evidence>
<accession>A0ABR9VD40</accession>
<reference evidence="7 8" key="1">
    <citation type="submission" date="2020-10" db="EMBL/GenBank/DDBJ databases">
        <authorList>
            <person name="Castelo-Branco R."/>
            <person name="Eusebio N."/>
            <person name="Adriana R."/>
            <person name="Vieira A."/>
            <person name="Brugerolle De Fraissinette N."/>
            <person name="Rezende De Castro R."/>
            <person name="Schneider M.P."/>
            <person name="Vasconcelos V."/>
            <person name="Leao P.N."/>
        </authorList>
    </citation>
    <scope>NUCLEOTIDE SEQUENCE [LARGE SCALE GENOMIC DNA]</scope>
    <source>
        <strain evidence="7 8">LEGE 00250</strain>
    </source>
</reference>
<keyword evidence="8" id="KW-1185">Reference proteome</keyword>
<name>A0ABR9VD40_9CYAN</name>
<evidence type="ECO:0000256" key="2">
    <source>
        <dbReference type="ARBA" id="ARBA00022692"/>
    </source>
</evidence>
<feature type="transmembrane region" description="Helical" evidence="5">
    <location>
        <begin position="20"/>
        <end position="44"/>
    </location>
</feature>
<dbReference type="InterPro" id="IPR007452">
    <property type="entry name" value="TamB_C"/>
</dbReference>
<dbReference type="RefSeq" id="WP_193942653.1">
    <property type="nucleotide sequence ID" value="NZ_JADEWB010000046.1"/>
</dbReference>
<proteinExistence type="predicted"/>
<dbReference type="EMBL" id="JADEWB010000046">
    <property type="protein sequence ID" value="MBE9236406.1"/>
    <property type="molecule type" value="Genomic_DNA"/>
</dbReference>
<evidence type="ECO:0000259" key="6">
    <source>
        <dbReference type="Pfam" id="PF04357"/>
    </source>
</evidence>
<keyword evidence="2 5" id="KW-0812">Transmembrane</keyword>
<dbReference type="PANTHER" id="PTHR34457">
    <property type="entry name" value="EMBRYO DEFECTIVE 2410"/>
    <property type="match status" value="1"/>
</dbReference>
<feature type="domain" description="Translocation and assembly module TamB C-terminal" evidence="6">
    <location>
        <begin position="1462"/>
        <end position="1845"/>
    </location>
</feature>
<evidence type="ECO:0000256" key="1">
    <source>
        <dbReference type="ARBA" id="ARBA00004167"/>
    </source>
</evidence>
<dbReference type="PANTHER" id="PTHR34457:SF3">
    <property type="entry name" value="PROTEIN TIC236, CHLOROPLASTIC"/>
    <property type="match status" value="1"/>
</dbReference>
<dbReference type="InterPro" id="IPR053022">
    <property type="entry name" value="Chloroplast_translocon_comp"/>
</dbReference>
<sequence length="1845" mass="198992">MSNTSKKDQETPTASRKRLWLIILSRGSMALGAFLLIVIIGGIWRLRNFIQTELAPLAQQNLTNILNRPVELGEVKEFSLTGVRFAASAIPPTPTDTDRVTIEAVDVGFDPWQLVVNRQLKLDVTLINPDIYIQQDNQGRWITTTIAPLGKPGLIKTDLDKLRVRNAKLILVGNQKTQATGKAEAAEKQRKNINFPVPSSQSPIPVTFSGLYGTAQLIENNRLIKFDVAGKPENGGNIFLQGNLRAQANLEGNLKVKTQDLLAADITRLIQLPINLQAGRVNGDLQIQLIPNQQTLLDGTAALQGVTLQIPQVPQLLSNTQGNVKFQGLAIELDNVVSNYGKIPLTAKGLIDREKGFNLSGRVNAVSVSNALETLKVQSPFPVSGVVKADLQILGNIEEPVLSGTVANIKTAKIDQVDFEKVSSKFELSTRDALLTLKDIQGKTTLGGEVSGAGKIALGKVPQINVNLTAKNVPGDAIAKLYNDHINSTFKIGTVSATANLIGTANNIQTFVKWQAPQATYAATGETIINSNRTVDFRNVAVNIAGNIIRVYGNYNPQSWQAVAQASGVKLTPFLKEEQLENISLNNAAFNGKLIISGTSENFKITNIRPEDAKINIAGGKIAISRFQLEDKNFIADLIAQDVRLGTILKQSPPIFNNPIAGKFTIAGNTENFNFNNFGAIGEGSLKVNDGTITAKNIQVSNGRYKAQVAVENVPVQRLANVPPQIQGVLVGEFNVAGNVTSFQPETIQANGQAKLNLAGGTVTASNIQLANGRYQALVNSSGVQLKRLNQQLSGKFAGQLKVAGIIGSAKLADIRATGQVQFSRGIPGINSPLNAVVSWNGQQLTIPQARTPNLNASGYILADAKQPGIPEITQLNLNVQAQNYDLKQLPLQLPHAINVAGKADFKGQITGKITAPNVIGSLGLQNLQVQSKIQKFAFEPLLTGNINLVQGRGLSLDVAGKRDRLAAKLNANNQPSAFLVQWQQASATGQSQGENWAVKVNNFPLQVLNLNLNLNLPNNPILGQSALAGLLTGDLQINQKTLATRGNIAIAKPQLGRIKGDRFTAEFQYNNNLAAFTNSEFINDQSRYLFDANLKQTPQGPQVQAKININQGKIQDLLTVAQIFEIQDLQRGLTPLTYGRAADLTTNPRGLPNQPLFNQIQRLAEIEALLVAEEQKRLESKPIPYLKDLKGTFNGEIAINTATKNGPTAQFNLQGQNFTWGRETEPNRFYSAEKVIAKGAFEKGVLRLQPLSIEAKDRLIAFTGNVGGEEQSGKLTVEKFPIQLLNNFVKIPVGISGNLNIDAAIAGNIANPQARGELKITEGTLNQKPIQSANAGFSYADGRLKFGSQVIAVGNEPVNITGDIPYKLPFASVTPDNNQITLDVKVKDEGLGLLNLFTDQIAFENGEGEVDLAVRGTRQQPLVKGTASLNNATFAAQALQGKLTNVSGKAEFDFNKVLVENLQGQFSNGKIEATGEIPIFNSQNIQIDKPLSVKLEQLVLNLKGLYQGGASGNLEITGSVLQPAIGGEIELSNGQVLLTESDTQTLSQTGSDLSIIAANKQNKTSDLESGITRLNNLQIKLGKSVEIARPPVFNFLATGDLNVSGTLNNPIPAGTIRLTKGGVNLFTTQFNLARNYKHTATFRTSDPRDPELDIKLFAKVLDGIQTIDLSRQVSTGLSELETVRVEAIVKGLASQLNENLELKSSPSRSQTEIVTLLGGGFVDTQGRGDTTLGLINIAGSAVFNNFQAAFSQIGDAFGLSELRIFPTILSDKPEAGKSNSTIELALEAGVDISSKFSFSTIKILTASDPFQWGINYRINDDFRVRASTNLTDDSRAIIEFERRF</sequence>
<evidence type="ECO:0000256" key="4">
    <source>
        <dbReference type="ARBA" id="ARBA00023136"/>
    </source>
</evidence>
<evidence type="ECO:0000313" key="8">
    <source>
        <dbReference type="Proteomes" id="UP000606776"/>
    </source>
</evidence>
<gene>
    <name evidence="7" type="ORF">IQ227_10295</name>
</gene>
<evidence type="ECO:0000313" key="7">
    <source>
        <dbReference type="EMBL" id="MBE9236406.1"/>
    </source>
</evidence>
<keyword evidence="4 5" id="KW-0472">Membrane</keyword>
<protein>
    <submittedName>
        <fullName evidence="7">Translocation/assembly module TamB domain-containing protein</fullName>
    </submittedName>
</protein>
<dbReference type="Proteomes" id="UP000606776">
    <property type="component" value="Unassembled WGS sequence"/>
</dbReference>
<keyword evidence="3 5" id="KW-1133">Transmembrane helix</keyword>
<comment type="caution">
    <text evidence="7">The sequence shown here is derived from an EMBL/GenBank/DDBJ whole genome shotgun (WGS) entry which is preliminary data.</text>
</comment>
<organism evidence="7 8">
    <name type="scientific">Sphaerospermopsis aphanizomenoides LEGE 00250</name>
    <dbReference type="NCBI Taxonomy" id="2777972"/>
    <lineage>
        <taxon>Bacteria</taxon>
        <taxon>Bacillati</taxon>
        <taxon>Cyanobacteriota</taxon>
        <taxon>Cyanophyceae</taxon>
        <taxon>Nostocales</taxon>
        <taxon>Aphanizomenonaceae</taxon>
        <taxon>Sphaerospermopsis</taxon>
        <taxon>Sphaerospermopsis aphanizomenoides</taxon>
    </lineage>
</organism>
<evidence type="ECO:0000256" key="3">
    <source>
        <dbReference type="ARBA" id="ARBA00022989"/>
    </source>
</evidence>